<keyword evidence="11" id="KW-1185">Reference proteome</keyword>
<accession>A0A449BAS2</accession>
<feature type="transmembrane region" description="Helical" evidence="8">
    <location>
        <begin position="12"/>
        <end position="32"/>
    </location>
</feature>
<dbReference type="Proteomes" id="UP000290876">
    <property type="component" value="Chromosome"/>
</dbReference>
<keyword evidence="6 8" id="KW-1133">Transmembrane helix</keyword>
<evidence type="ECO:0000313" key="10">
    <source>
        <dbReference type="EMBL" id="VEU78267.1"/>
    </source>
</evidence>
<dbReference type="PROSITE" id="PS50928">
    <property type="entry name" value="ABC_TM1"/>
    <property type="match status" value="1"/>
</dbReference>
<organism evidence="10 11">
    <name type="scientific">Mycoplasmopsis columbinasalis</name>
    <dbReference type="NCBI Taxonomy" id="114880"/>
    <lineage>
        <taxon>Bacteria</taxon>
        <taxon>Bacillati</taxon>
        <taxon>Mycoplasmatota</taxon>
        <taxon>Mycoplasmoidales</taxon>
        <taxon>Metamycoplasmataceae</taxon>
        <taxon>Mycoplasmopsis</taxon>
    </lineage>
</organism>
<name>A0A449BAS2_9BACT</name>
<dbReference type="AlphaFoldDB" id="A0A449BAS2"/>
<dbReference type="SUPFAM" id="SSF161098">
    <property type="entry name" value="MetI-like"/>
    <property type="match status" value="1"/>
</dbReference>
<dbReference type="PANTHER" id="PTHR43848">
    <property type="entry name" value="PUTRESCINE TRANSPORT SYSTEM PERMEASE PROTEIN POTI"/>
    <property type="match status" value="1"/>
</dbReference>
<evidence type="ECO:0000256" key="3">
    <source>
        <dbReference type="ARBA" id="ARBA00022448"/>
    </source>
</evidence>
<dbReference type="OrthoDB" id="9782004at2"/>
<evidence type="ECO:0000256" key="6">
    <source>
        <dbReference type="ARBA" id="ARBA00022989"/>
    </source>
</evidence>
<dbReference type="Gene3D" id="1.10.3720.10">
    <property type="entry name" value="MetI-like"/>
    <property type="match status" value="1"/>
</dbReference>
<evidence type="ECO:0000256" key="8">
    <source>
        <dbReference type="SAM" id="Phobius"/>
    </source>
</evidence>
<dbReference type="GO" id="GO:0005886">
    <property type="term" value="C:plasma membrane"/>
    <property type="evidence" value="ECO:0007669"/>
    <property type="project" value="UniProtKB-SubCell"/>
</dbReference>
<keyword evidence="5 8" id="KW-0812">Transmembrane</keyword>
<evidence type="ECO:0000256" key="1">
    <source>
        <dbReference type="ARBA" id="ARBA00004651"/>
    </source>
</evidence>
<keyword evidence="7 8" id="KW-0472">Membrane</keyword>
<feature type="transmembrane region" description="Helical" evidence="8">
    <location>
        <begin position="234"/>
        <end position="256"/>
    </location>
</feature>
<dbReference type="InterPro" id="IPR000515">
    <property type="entry name" value="MetI-like"/>
</dbReference>
<feature type="transmembrane region" description="Helical" evidence="8">
    <location>
        <begin position="139"/>
        <end position="159"/>
    </location>
</feature>
<keyword evidence="4" id="KW-1003">Cell membrane</keyword>
<sequence>MNRFFAFLKHSYVYLILIFTYIPLLFAVIFSFNKPSEKGFLSFSFNSFSNDAYNNLFADGRDTALLNSFIIALCTAILVVSISLVTVYAMWKQRNKKYGAVVKSINNIPLINPDNITAIGLVLVFSILFGSLAATSEGLFRGIVGHAIMALPYGVTLMYPRSEKFNRSLLEASQDLGYNKFKSWFKTYFVYMLPVIIFAGTVAAILSFDDFIILRTITNTSTLGTKLYEGEFQVWALALGSVLMFITIAGNAIYIWRKAHLVKKAKKIKNAQKKGGHNE</sequence>
<comment type="similarity">
    <text evidence="2">Belongs to the binding-protein-dependent transport system permease family. CysTW subfamily.</text>
</comment>
<evidence type="ECO:0000256" key="5">
    <source>
        <dbReference type="ARBA" id="ARBA00022692"/>
    </source>
</evidence>
<feature type="transmembrane region" description="Helical" evidence="8">
    <location>
        <begin position="69"/>
        <end position="91"/>
    </location>
</feature>
<dbReference type="InterPro" id="IPR035906">
    <property type="entry name" value="MetI-like_sf"/>
</dbReference>
<evidence type="ECO:0000313" key="11">
    <source>
        <dbReference type="Proteomes" id="UP000290876"/>
    </source>
</evidence>
<reference evidence="10 11" key="1">
    <citation type="submission" date="2019-01" db="EMBL/GenBank/DDBJ databases">
        <authorList>
            <consortium name="Pathogen Informatics"/>
        </authorList>
    </citation>
    <scope>NUCLEOTIDE SEQUENCE [LARGE SCALE GENOMIC DNA]</scope>
    <source>
        <strain evidence="10 11">NCTC10184</strain>
    </source>
</reference>
<dbReference type="PANTHER" id="PTHR43848:SF2">
    <property type="entry name" value="PUTRESCINE TRANSPORT SYSTEM PERMEASE PROTEIN POTI"/>
    <property type="match status" value="1"/>
</dbReference>
<dbReference type="RefSeq" id="WP_129623102.1">
    <property type="nucleotide sequence ID" value="NZ_LR215043.1"/>
</dbReference>
<dbReference type="InterPro" id="IPR051789">
    <property type="entry name" value="Bact_Polyamine_Transport"/>
</dbReference>
<dbReference type="KEGG" id="mcob:NCTC10184_00506"/>
<gene>
    <name evidence="10" type="ORF">NCTC10184_00506</name>
</gene>
<dbReference type="EMBL" id="LR215043">
    <property type="protein sequence ID" value="VEU78267.1"/>
    <property type="molecule type" value="Genomic_DNA"/>
</dbReference>
<feature type="transmembrane region" description="Helical" evidence="8">
    <location>
        <begin position="188"/>
        <end position="214"/>
    </location>
</feature>
<dbReference type="GO" id="GO:0055085">
    <property type="term" value="P:transmembrane transport"/>
    <property type="evidence" value="ECO:0007669"/>
    <property type="project" value="InterPro"/>
</dbReference>
<comment type="subcellular location">
    <subcellularLocation>
        <location evidence="1">Cell membrane</location>
        <topology evidence="1">Multi-pass membrane protein</topology>
    </subcellularLocation>
</comment>
<evidence type="ECO:0000256" key="4">
    <source>
        <dbReference type="ARBA" id="ARBA00022475"/>
    </source>
</evidence>
<feature type="domain" description="ABC transmembrane type-1" evidence="9">
    <location>
        <begin position="65"/>
        <end position="254"/>
    </location>
</feature>
<protein>
    <submittedName>
        <fullName evidence="10">Spermidine/putrescine ABC transporter membrane protein</fullName>
    </submittedName>
</protein>
<evidence type="ECO:0000256" key="7">
    <source>
        <dbReference type="ARBA" id="ARBA00023136"/>
    </source>
</evidence>
<proteinExistence type="inferred from homology"/>
<dbReference type="CDD" id="cd06261">
    <property type="entry name" value="TM_PBP2"/>
    <property type="match status" value="1"/>
</dbReference>
<keyword evidence="3" id="KW-0813">Transport</keyword>
<evidence type="ECO:0000259" key="9">
    <source>
        <dbReference type="PROSITE" id="PS50928"/>
    </source>
</evidence>
<feature type="transmembrane region" description="Helical" evidence="8">
    <location>
        <begin position="112"/>
        <end position="133"/>
    </location>
</feature>
<evidence type="ECO:0000256" key="2">
    <source>
        <dbReference type="ARBA" id="ARBA00007069"/>
    </source>
</evidence>